<accession>A0A2T0UXI9</accession>
<proteinExistence type="predicted"/>
<dbReference type="InterPro" id="IPR014787">
    <property type="entry name" value="PSer_Pase_RsbU_N"/>
</dbReference>
<gene>
    <name evidence="2" type="ORF">BCF74_10479</name>
</gene>
<organism evidence="2 3">
    <name type="scientific">Knoellia remsis</name>
    <dbReference type="NCBI Taxonomy" id="407159"/>
    <lineage>
        <taxon>Bacteria</taxon>
        <taxon>Bacillati</taxon>
        <taxon>Actinomycetota</taxon>
        <taxon>Actinomycetes</taxon>
        <taxon>Micrococcales</taxon>
        <taxon>Intrasporangiaceae</taxon>
        <taxon>Knoellia</taxon>
    </lineage>
</organism>
<feature type="domain" description="Phosphoserine phosphatase RsbU N-terminal" evidence="1">
    <location>
        <begin position="11"/>
        <end position="89"/>
    </location>
</feature>
<dbReference type="EMBL" id="PVTI01000004">
    <property type="protein sequence ID" value="PRY62643.1"/>
    <property type="molecule type" value="Genomic_DNA"/>
</dbReference>
<dbReference type="Gene3D" id="1.10.1240.30">
    <property type="entry name" value="KaiA/RbsU domain"/>
    <property type="match status" value="1"/>
</dbReference>
<dbReference type="InterPro" id="IPR017944">
    <property type="entry name" value="KaiA/RbsU_helical_domain_sf"/>
</dbReference>
<dbReference type="Proteomes" id="UP000237822">
    <property type="component" value="Unassembled WGS sequence"/>
</dbReference>
<dbReference type="Pfam" id="PF08673">
    <property type="entry name" value="RsbU_N"/>
    <property type="match status" value="1"/>
</dbReference>
<reference evidence="2 3" key="1">
    <citation type="submission" date="2018-03" db="EMBL/GenBank/DDBJ databases">
        <title>Genomic Encyclopedia of Archaeal and Bacterial Type Strains, Phase II (KMG-II): from individual species to whole genera.</title>
        <authorList>
            <person name="Goeker M."/>
        </authorList>
    </citation>
    <scope>NUCLEOTIDE SEQUENCE [LARGE SCALE GENOMIC DNA]</scope>
    <source>
        <strain evidence="2 3">ATCC BAA-1496</strain>
    </source>
</reference>
<dbReference type="AlphaFoldDB" id="A0A2T0UXI9"/>
<comment type="caution">
    <text evidence="2">The sequence shown here is derived from an EMBL/GenBank/DDBJ whole genome shotgun (WGS) entry which is preliminary data.</text>
</comment>
<keyword evidence="3" id="KW-1185">Reference proteome</keyword>
<sequence>MTVDAVDRVRQSYRVAFLRYLPRREEAALLTGYDIGRAALKERVSVVALSAIHHEVLTEALLEDGADAAHTITSAEQFLAEVLAPFDLASGVVGDLAPKPGAAGR</sequence>
<evidence type="ECO:0000259" key="1">
    <source>
        <dbReference type="Pfam" id="PF08673"/>
    </source>
</evidence>
<evidence type="ECO:0000313" key="2">
    <source>
        <dbReference type="EMBL" id="PRY62643.1"/>
    </source>
</evidence>
<dbReference type="RefSeq" id="WP_106296640.1">
    <property type="nucleotide sequence ID" value="NZ_PVTI01000004.1"/>
</dbReference>
<evidence type="ECO:0000313" key="3">
    <source>
        <dbReference type="Proteomes" id="UP000237822"/>
    </source>
</evidence>
<protein>
    <submittedName>
        <fullName evidence="2">Phosphoserine phosphatase RsbU-like protein</fullName>
    </submittedName>
</protein>
<dbReference type="OrthoDB" id="5192927at2"/>
<name>A0A2T0UXI9_9MICO</name>